<evidence type="ECO:0000313" key="2">
    <source>
        <dbReference type="Proteomes" id="UP000805193"/>
    </source>
</evidence>
<sequence>MRNLDPKSVAGSQLLNGIIKAAGVHVTTAHLKDSFRINSRSNTVSVLTDNSERARKYAEIKDFPIHGKKVEVYGHGTTPGKFRRIVDVNEAEMLEHLIRCNPHTTIIDAKRMGRSPSVLITLGTQESPGYIKFLCGFFPFHDYRETKQECTSCWKLGHRADACPTPNTGRCPNCGEIHSHPARVKGVRTVYDCTPRCLIYPCEKANSKKEDFLALTPQADKTKATTDQTKNYSQALRKQGGGGGGGGAKKPTEQNPLQNSRLSAKKSGVKKWKRYSVKSFIRRQLQRATGASRRQDPIRASDSSETLMPPPPTPLVEQESMQVEERTTRKRGQRTESECTDASAVTDSEGPKARRVESSPASNALLERLAKAVRDMQESTAKSITAFQSTLTAFDERLHKIEEYIGLLQQSVKNQMNPKPATQNGK</sequence>
<name>A0AC60P4F3_IXOPE</name>
<organism evidence="1 2">
    <name type="scientific">Ixodes persulcatus</name>
    <name type="common">Taiga tick</name>
    <dbReference type="NCBI Taxonomy" id="34615"/>
    <lineage>
        <taxon>Eukaryota</taxon>
        <taxon>Metazoa</taxon>
        <taxon>Ecdysozoa</taxon>
        <taxon>Arthropoda</taxon>
        <taxon>Chelicerata</taxon>
        <taxon>Arachnida</taxon>
        <taxon>Acari</taxon>
        <taxon>Parasitiformes</taxon>
        <taxon>Ixodida</taxon>
        <taxon>Ixodoidea</taxon>
        <taxon>Ixodidae</taxon>
        <taxon>Ixodinae</taxon>
        <taxon>Ixodes</taxon>
    </lineage>
</organism>
<protein>
    <submittedName>
        <fullName evidence="1">Uncharacterized protein</fullName>
    </submittedName>
</protein>
<comment type="caution">
    <text evidence="1">The sequence shown here is derived from an EMBL/GenBank/DDBJ whole genome shotgun (WGS) entry which is preliminary data.</text>
</comment>
<evidence type="ECO:0000313" key="1">
    <source>
        <dbReference type="EMBL" id="KAG0414292.1"/>
    </source>
</evidence>
<keyword evidence="2" id="KW-1185">Reference proteome</keyword>
<gene>
    <name evidence="1" type="ORF">HPB47_008573</name>
</gene>
<dbReference type="EMBL" id="JABSTQ010011191">
    <property type="protein sequence ID" value="KAG0414292.1"/>
    <property type="molecule type" value="Genomic_DNA"/>
</dbReference>
<accession>A0AC60P4F3</accession>
<proteinExistence type="predicted"/>
<dbReference type="Proteomes" id="UP000805193">
    <property type="component" value="Unassembled WGS sequence"/>
</dbReference>
<reference evidence="1 2" key="1">
    <citation type="journal article" date="2020" name="Cell">
        <title>Large-Scale Comparative Analyses of Tick Genomes Elucidate Their Genetic Diversity and Vector Capacities.</title>
        <authorList>
            <consortium name="Tick Genome and Microbiome Consortium (TIGMIC)"/>
            <person name="Jia N."/>
            <person name="Wang J."/>
            <person name="Shi W."/>
            <person name="Du L."/>
            <person name="Sun Y."/>
            <person name="Zhan W."/>
            <person name="Jiang J.F."/>
            <person name="Wang Q."/>
            <person name="Zhang B."/>
            <person name="Ji P."/>
            <person name="Bell-Sakyi L."/>
            <person name="Cui X.M."/>
            <person name="Yuan T.T."/>
            <person name="Jiang B.G."/>
            <person name="Yang W.F."/>
            <person name="Lam T.T."/>
            <person name="Chang Q.C."/>
            <person name="Ding S.J."/>
            <person name="Wang X.J."/>
            <person name="Zhu J.G."/>
            <person name="Ruan X.D."/>
            <person name="Zhao L."/>
            <person name="Wei J.T."/>
            <person name="Ye R.Z."/>
            <person name="Que T.C."/>
            <person name="Du C.H."/>
            <person name="Zhou Y.H."/>
            <person name="Cheng J.X."/>
            <person name="Dai P.F."/>
            <person name="Guo W.B."/>
            <person name="Han X.H."/>
            <person name="Huang E.J."/>
            <person name="Li L.F."/>
            <person name="Wei W."/>
            <person name="Gao Y.C."/>
            <person name="Liu J.Z."/>
            <person name="Shao H.Z."/>
            <person name="Wang X."/>
            <person name="Wang C.C."/>
            <person name="Yang T.C."/>
            <person name="Huo Q.B."/>
            <person name="Li W."/>
            <person name="Chen H.Y."/>
            <person name="Chen S.E."/>
            <person name="Zhou L.G."/>
            <person name="Ni X.B."/>
            <person name="Tian J.H."/>
            <person name="Sheng Y."/>
            <person name="Liu T."/>
            <person name="Pan Y.S."/>
            <person name="Xia L.Y."/>
            <person name="Li J."/>
            <person name="Zhao F."/>
            <person name="Cao W.C."/>
        </authorList>
    </citation>
    <scope>NUCLEOTIDE SEQUENCE [LARGE SCALE GENOMIC DNA]</scope>
    <source>
        <strain evidence="1">Iper-2018</strain>
    </source>
</reference>